<dbReference type="InterPro" id="IPR036388">
    <property type="entry name" value="WH-like_DNA-bd_sf"/>
</dbReference>
<sequence>MTFQQLVYLVEVSKCGSINKAAENLFISQTGISIALRSLEKELGVKFFVRSNRGVTFTSEGKQFVNHAAALLEQKQWLENFFKDTNWEEPLKTISVSSMRFSCFLKAFAKWIQKSMEHRFFYKYREGTIDDVIEDVYSHQADIGLISISDSTEKSILYLLKSKGLRFQELVAVMPCALCRRGHPLSKQEYVTEEDIRKYPYIYFDRCVDSSLSFSEEIQFNSLKSFPQTICVNSAATSANLVELTDAVVLGGGFFLPGVHKETIKIPLKNATPLHVGYIVSQSTPITPELEEYIQLLRQSVE</sequence>
<evidence type="ECO:0000259" key="5">
    <source>
        <dbReference type="PROSITE" id="PS50931"/>
    </source>
</evidence>
<organism evidence="6 7">
    <name type="scientific">Candidatus Anaerotruncus excrementipullorum</name>
    <dbReference type="NCBI Taxonomy" id="2838465"/>
    <lineage>
        <taxon>Bacteria</taxon>
        <taxon>Bacillati</taxon>
        <taxon>Bacillota</taxon>
        <taxon>Clostridia</taxon>
        <taxon>Eubacteriales</taxon>
        <taxon>Oscillospiraceae</taxon>
        <taxon>Anaerotruncus</taxon>
    </lineage>
</organism>
<dbReference type="SUPFAM" id="SSF46785">
    <property type="entry name" value="Winged helix' DNA-binding domain"/>
    <property type="match status" value="1"/>
</dbReference>
<evidence type="ECO:0000256" key="2">
    <source>
        <dbReference type="ARBA" id="ARBA00023015"/>
    </source>
</evidence>
<dbReference type="GO" id="GO:0003677">
    <property type="term" value="F:DNA binding"/>
    <property type="evidence" value="ECO:0007669"/>
    <property type="project" value="UniProtKB-KW"/>
</dbReference>
<reference evidence="6" key="1">
    <citation type="journal article" date="2021" name="PeerJ">
        <title>Extensive microbial diversity within the chicken gut microbiome revealed by metagenomics and culture.</title>
        <authorList>
            <person name="Gilroy R."/>
            <person name="Ravi A."/>
            <person name="Getino M."/>
            <person name="Pursley I."/>
            <person name="Horton D.L."/>
            <person name="Alikhan N.F."/>
            <person name="Baker D."/>
            <person name="Gharbi K."/>
            <person name="Hall N."/>
            <person name="Watson M."/>
            <person name="Adriaenssens E.M."/>
            <person name="Foster-Nyarko E."/>
            <person name="Jarju S."/>
            <person name="Secka A."/>
            <person name="Antonio M."/>
            <person name="Oren A."/>
            <person name="Chaudhuri R.R."/>
            <person name="La Ragione R."/>
            <person name="Hildebrand F."/>
            <person name="Pallen M.J."/>
        </authorList>
    </citation>
    <scope>NUCLEOTIDE SEQUENCE</scope>
    <source>
        <strain evidence="6">CHK188-5543</strain>
    </source>
</reference>
<evidence type="ECO:0000256" key="4">
    <source>
        <dbReference type="ARBA" id="ARBA00023163"/>
    </source>
</evidence>
<dbReference type="AlphaFoldDB" id="A0A9D1WPX3"/>
<keyword evidence="4" id="KW-0804">Transcription</keyword>
<feature type="domain" description="HTH lysR-type" evidence="5">
    <location>
        <begin position="1"/>
        <end position="58"/>
    </location>
</feature>
<dbReference type="InterPro" id="IPR000847">
    <property type="entry name" value="LysR_HTH_N"/>
</dbReference>
<dbReference type="PANTHER" id="PTHR30346:SF0">
    <property type="entry name" value="HCA OPERON TRANSCRIPTIONAL ACTIVATOR HCAR"/>
    <property type="match status" value="1"/>
</dbReference>
<name>A0A9D1WPX3_9FIRM</name>
<proteinExistence type="inferred from homology"/>
<dbReference type="GO" id="GO:0003700">
    <property type="term" value="F:DNA-binding transcription factor activity"/>
    <property type="evidence" value="ECO:0007669"/>
    <property type="project" value="InterPro"/>
</dbReference>
<evidence type="ECO:0000256" key="1">
    <source>
        <dbReference type="ARBA" id="ARBA00009437"/>
    </source>
</evidence>
<keyword evidence="2" id="KW-0805">Transcription regulation</keyword>
<gene>
    <name evidence="6" type="ORF">H9736_00065</name>
</gene>
<evidence type="ECO:0000313" key="6">
    <source>
        <dbReference type="EMBL" id="HIX64620.1"/>
    </source>
</evidence>
<reference evidence="6" key="2">
    <citation type="submission" date="2021-04" db="EMBL/GenBank/DDBJ databases">
        <authorList>
            <person name="Gilroy R."/>
        </authorList>
    </citation>
    <scope>NUCLEOTIDE SEQUENCE</scope>
    <source>
        <strain evidence="6">CHK188-5543</strain>
    </source>
</reference>
<evidence type="ECO:0000313" key="7">
    <source>
        <dbReference type="Proteomes" id="UP000886800"/>
    </source>
</evidence>
<keyword evidence="3" id="KW-0238">DNA-binding</keyword>
<comment type="similarity">
    <text evidence="1">Belongs to the LysR transcriptional regulatory family.</text>
</comment>
<accession>A0A9D1WPX3</accession>
<dbReference type="PROSITE" id="PS50931">
    <property type="entry name" value="HTH_LYSR"/>
    <property type="match status" value="1"/>
</dbReference>
<dbReference type="PANTHER" id="PTHR30346">
    <property type="entry name" value="TRANSCRIPTIONAL DUAL REGULATOR HCAR-RELATED"/>
    <property type="match status" value="1"/>
</dbReference>
<dbReference type="InterPro" id="IPR036390">
    <property type="entry name" value="WH_DNA-bd_sf"/>
</dbReference>
<evidence type="ECO:0000256" key="3">
    <source>
        <dbReference type="ARBA" id="ARBA00023125"/>
    </source>
</evidence>
<dbReference type="Proteomes" id="UP000886800">
    <property type="component" value="Unassembled WGS sequence"/>
</dbReference>
<dbReference type="FunFam" id="1.10.10.10:FF:000001">
    <property type="entry name" value="LysR family transcriptional regulator"/>
    <property type="match status" value="1"/>
</dbReference>
<dbReference type="Pfam" id="PF03466">
    <property type="entry name" value="LysR_substrate"/>
    <property type="match status" value="1"/>
</dbReference>
<dbReference type="SUPFAM" id="SSF53850">
    <property type="entry name" value="Periplasmic binding protein-like II"/>
    <property type="match status" value="1"/>
</dbReference>
<dbReference type="Pfam" id="PF00126">
    <property type="entry name" value="HTH_1"/>
    <property type="match status" value="1"/>
</dbReference>
<dbReference type="CDD" id="cd05466">
    <property type="entry name" value="PBP2_LTTR_substrate"/>
    <property type="match status" value="1"/>
</dbReference>
<protein>
    <submittedName>
        <fullName evidence="6">LysR family transcriptional regulator</fullName>
    </submittedName>
</protein>
<dbReference type="PRINTS" id="PR00039">
    <property type="entry name" value="HTHLYSR"/>
</dbReference>
<dbReference type="InterPro" id="IPR005119">
    <property type="entry name" value="LysR_subst-bd"/>
</dbReference>
<comment type="caution">
    <text evidence="6">The sequence shown here is derived from an EMBL/GenBank/DDBJ whole genome shotgun (WGS) entry which is preliminary data.</text>
</comment>
<dbReference type="EMBL" id="DXES01000001">
    <property type="protein sequence ID" value="HIX64620.1"/>
    <property type="molecule type" value="Genomic_DNA"/>
</dbReference>
<dbReference type="GO" id="GO:0032993">
    <property type="term" value="C:protein-DNA complex"/>
    <property type="evidence" value="ECO:0007669"/>
    <property type="project" value="TreeGrafter"/>
</dbReference>
<dbReference type="Gene3D" id="3.40.190.290">
    <property type="match status" value="1"/>
</dbReference>
<dbReference type="Gene3D" id="1.10.10.10">
    <property type="entry name" value="Winged helix-like DNA-binding domain superfamily/Winged helix DNA-binding domain"/>
    <property type="match status" value="1"/>
</dbReference>